<dbReference type="Gene3D" id="1.10.10.60">
    <property type="entry name" value="Homeodomain-like"/>
    <property type="match status" value="1"/>
</dbReference>
<comment type="caution">
    <text evidence="7">The sequence shown here is derived from an EMBL/GenBank/DDBJ whole genome shotgun (WGS) entry which is preliminary data.</text>
</comment>
<name>A0A935MZ68_9RHOO</name>
<dbReference type="Proteomes" id="UP000739411">
    <property type="component" value="Unassembled WGS sequence"/>
</dbReference>
<dbReference type="SUPFAM" id="SSF52540">
    <property type="entry name" value="P-loop containing nucleoside triphosphate hydrolases"/>
    <property type="match status" value="1"/>
</dbReference>
<gene>
    <name evidence="7" type="ORF">IPJ38_13665</name>
</gene>
<dbReference type="PROSITE" id="PS00688">
    <property type="entry name" value="SIGMA54_INTERACT_3"/>
    <property type="match status" value="1"/>
</dbReference>
<evidence type="ECO:0000256" key="2">
    <source>
        <dbReference type="ARBA" id="ARBA00022840"/>
    </source>
</evidence>
<evidence type="ECO:0000256" key="1">
    <source>
        <dbReference type="ARBA" id="ARBA00022741"/>
    </source>
</evidence>
<dbReference type="InterPro" id="IPR002197">
    <property type="entry name" value="HTH_Fis"/>
</dbReference>
<dbReference type="PROSITE" id="PS00675">
    <property type="entry name" value="SIGMA54_INTERACT_1"/>
    <property type="match status" value="1"/>
</dbReference>
<feature type="domain" description="Sigma-54 factor interaction" evidence="6">
    <location>
        <begin position="152"/>
        <end position="382"/>
    </location>
</feature>
<dbReference type="SUPFAM" id="SSF46689">
    <property type="entry name" value="Homeodomain-like"/>
    <property type="match status" value="1"/>
</dbReference>
<dbReference type="InterPro" id="IPR058031">
    <property type="entry name" value="AAA_lid_NorR"/>
</dbReference>
<dbReference type="SMART" id="SM00382">
    <property type="entry name" value="AAA"/>
    <property type="match status" value="1"/>
</dbReference>
<dbReference type="GO" id="GO:0005524">
    <property type="term" value="F:ATP binding"/>
    <property type="evidence" value="ECO:0007669"/>
    <property type="project" value="UniProtKB-KW"/>
</dbReference>
<evidence type="ECO:0000259" key="6">
    <source>
        <dbReference type="PROSITE" id="PS50045"/>
    </source>
</evidence>
<evidence type="ECO:0000256" key="5">
    <source>
        <dbReference type="ARBA" id="ARBA00023163"/>
    </source>
</evidence>
<dbReference type="GO" id="GO:0006355">
    <property type="term" value="P:regulation of DNA-templated transcription"/>
    <property type="evidence" value="ECO:0007669"/>
    <property type="project" value="InterPro"/>
</dbReference>
<dbReference type="CDD" id="cd00009">
    <property type="entry name" value="AAA"/>
    <property type="match status" value="1"/>
</dbReference>
<keyword evidence="1" id="KW-0547">Nucleotide-binding</keyword>
<dbReference type="InterPro" id="IPR035965">
    <property type="entry name" value="PAS-like_dom_sf"/>
</dbReference>
<dbReference type="Pfam" id="PF25601">
    <property type="entry name" value="AAA_lid_14"/>
    <property type="match status" value="1"/>
</dbReference>
<dbReference type="PANTHER" id="PTHR32071">
    <property type="entry name" value="TRANSCRIPTIONAL REGULATORY PROTEIN"/>
    <property type="match status" value="1"/>
</dbReference>
<evidence type="ECO:0000313" key="8">
    <source>
        <dbReference type="Proteomes" id="UP000739411"/>
    </source>
</evidence>
<organism evidence="7 8">
    <name type="scientific">Candidatus Dechloromonas phosphorivorans</name>
    <dbReference type="NCBI Taxonomy" id="2899244"/>
    <lineage>
        <taxon>Bacteria</taxon>
        <taxon>Pseudomonadati</taxon>
        <taxon>Pseudomonadota</taxon>
        <taxon>Betaproteobacteria</taxon>
        <taxon>Rhodocyclales</taxon>
        <taxon>Azonexaceae</taxon>
        <taxon>Dechloromonas</taxon>
    </lineage>
</organism>
<dbReference type="Pfam" id="PF02954">
    <property type="entry name" value="HTH_8"/>
    <property type="match status" value="1"/>
</dbReference>
<keyword evidence="5" id="KW-0804">Transcription</keyword>
<keyword evidence="2" id="KW-0067">ATP-binding</keyword>
<dbReference type="AlphaFoldDB" id="A0A935MZ68"/>
<reference evidence="7 8" key="1">
    <citation type="submission" date="2020-10" db="EMBL/GenBank/DDBJ databases">
        <title>Connecting structure to function with the recovery of over 1000 high-quality activated sludge metagenome-assembled genomes encoding full-length rRNA genes using long-read sequencing.</title>
        <authorList>
            <person name="Singleton C.M."/>
            <person name="Petriglieri F."/>
            <person name="Kristensen J.M."/>
            <person name="Kirkegaard R.H."/>
            <person name="Michaelsen T.Y."/>
            <person name="Andersen M.H."/>
            <person name="Karst S.M."/>
            <person name="Dueholm M.S."/>
            <person name="Nielsen P.H."/>
            <person name="Albertsen M."/>
        </authorList>
    </citation>
    <scope>NUCLEOTIDE SEQUENCE [LARGE SCALE GENOMIC DNA]</scope>
    <source>
        <strain evidence="7">EsbW_18-Q3-R4-48_BATAC.463</strain>
    </source>
</reference>
<evidence type="ECO:0000256" key="4">
    <source>
        <dbReference type="ARBA" id="ARBA00023125"/>
    </source>
</evidence>
<evidence type="ECO:0000256" key="3">
    <source>
        <dbReference type="ARBA" id="ARBA00023015"/>
    </source>
</evidence>
<dbReference type="InterPro" id="IPR002078">
    <property type="entry name" value="Sigma_54_int"/>
</dbReference>
<dbReference type="InterPro" id="IPR025662">
    <property type="entry name" value="Sigma_54_int_dom_ATP-bd_1"/>
</dbReference>
<dbReference type="InterPro" id="IPR003593">
    <property type="entry name" value="AAA+_ATPase"/>
</dbReference>
<dbReference type="SUPFAM" id="SSF55785">
    <property type="entry name" value="PYP-like sensor domain (PAS domain)"/>
    <property type="match status" value="1"/>
</dbReference>
<keyword evidence="4" id="KW-0238">DNA-binding</keyword>
<dbReference type="Gene3D" id="3.30.450.20">
    <property type="entry name" value="PAS domain"/>
    <property type="match status" value="1"/>
</dbReference>
<dbReference type="InterPro" id="IPR025944">
    <property type="entry name" value="Sigma_54_int_dom_CS"/>
</dbReference>
<dbReference type="PANTHER" id="PTHR32071:SF99">
    <property type="entry name" value="TRANSCRIPTIONAL REGULATORY PROTEIN"/>
    <property type="match status" value="1"/>
</dbReference>
<dbReference type="InterPro" id="IPR025943">
    <property type="entry name" value="Sigma_54_int_dom_ATP-bd_2"/>
</dbReference>
<proteinExistence type="predicted"/>
<evidence type="ECO:0000313" key="7">
    <source>
        <dbReference type="EMBL" id="MBK7416001.1"/>
    </source>
</evidence>
<dbReference type="PROSITE" id="PS00676">
    <property type="entry name" value="SIGMA54_INTERACT_2"/>
    <property type="match status" value="1"/>
</dbReference>
<dbReference type="GO" id="GO:0043565">
    <property type="term" value="F:sequence-specific DNA binding"/>
    <property type="evidence" value="ECO:0007669"/>
    <property type="project" value="InterPro"/>
</dbReference>
<accession>A0A935MZ68</accession>
<keyword evidence="3" id="KW-0805">Transcription regulation</keyword>
<dbReference type="Gene3D" id="3.40.50.300">
    <property type="entry name" value="P-loop containing nucleotide triphosphate hydrolases"/>
    <property type="match status" value="1"/>
</dbReference>
<dbReference type="EMBL" id="JADJMS010000029">
    <property type="protein sequence ID" value="MBK7416001.1"/>
    <property type="molecule type" value="Genomic_DNA"/>
</dbReference>
<dbReference type="PRINTS" id="PR01590">
    <property type="entry name" value="HTHFIS"/>
</dbReference>
<dbReference type="FunFam" id="3.40.50.300:FF:000006">
    <property type="entry name" value="DNA-binding transcriptional regulator NtrC"/>
    <property type="match status" value="1"/>
</dbReference>
<dbReference type="InterPro" id="IPR009057">
    <property type="entry name" value="Homeodomain-like_sf"/>
</dbReference>
<dbReference type="InterPro" id="IPR027417">
    <property type="entry name" value="P-loop_NTPase"/>
</dbReference>
<dbReference type="Gene3D" id="1.10.8.60">
    <property type="match status" value="1"/>
</dbReference>
<protein>
    <submittedName>
        <fullName evidence="7">Sigma 54-interacting transcriptional regulator</fullName>
    </submittedName>
</protein>
<dbReference type="PROSITE" id="PS50045">
    <property type="entry name" value="SIGMA54_INTERACT_4"/>
    <property type="match status" value="1"/>
</dbReference>
<sequence>MTPDQLRELATRSLLAHFADMCEGAVIVDEQARVVWMNDRYPERLGISNPTSAIGQPIEKVIPNSLMRQVVESGRPIMLDIMDFGDQAFVVNRLPLRDEAGVIIGAVGFMLYDDPRHLAPVFSRYQRLRADLAETKRKLAEARRTKYSISSFVGASAACSEVKQLARRAARTAASVLILGETGTGKELLAQAIHAASPRANAPFVAVNIAAVPENLLEAEFFGVAPGAYTGADKRGREGKFKLADGGTLFLDEIGDMSLALQAKLLRTLQEREIEPVGSNHLMSVDVRIIAATSRNLEKMVSAGEFRADLYYRINVITLKTPTLRARLEDMPMLAEYQVENICRQQGVPVRGISAGAIERLRCHDWPGNVRELANVLERALLISDNDCLEAPDLEAVMPAPCAVSVSSSLEIANVVAQAEHDAISAALRSTRGNKAQAAKLLGISRAALYEKIAVLGVSATLA</sequence>
<dbReference type="Pfam" id="PF00158">
    <property type="entry name" value="Sigma54_activat"/>
    <property type="match status" value="1"/>
</dbReference>